<sequence length="45" mass="5334">MKKMILIILFVAELSSWATREYMVQTARPDKPCTITWSCDVHEYK</sequence>
<dbReference type="Proteomes" id="UP000095597">
    <property type="component" value="Unassembled WGS sequence"/>
</dbReference>
<organism evidence="1 2">
    <name type="scientific">Dorea longicatena</name>
    <dbReference type="NCBI Taxonomy" id="88431"/>
    <lineage>
        <taxon>Bacteria</taxon>
        <taxon>Bacillati</taxon>
        <taxon>Bacillota</taxon>
        <taxon>Clostridia</taxon>
        <taxon>Lachnospirales</taxon>
        <taxon>Lachnospiraceae</taxon>
        <taxon>Dorea</taxon>
    </lineage>
</organism>
<dbReference type="EMBL" id="CYXO01000004">
    <property type="protein sequence ID" value="CUM86582.1"/>
    <property type="molecule type" value="Genomic_DNA"/>
</dbReference>
<proteinExistence type="predicted"/>
<protein>
    <submittedName>
        <fullName evidence="1">Uncharacterized protein</fullName>
    </submittedName>
</protein>
<reference evidence="1 2" key="1">
    <citation type="submission" date="2015-09" db="EMBL/GenBank/DDBJ databases">
        <authorList>
            <consortium name="Pathogen Informatics"/>
        </authorList>
    </citation>
    <scope>NUCLEOTIDE SEQUENCE [LARGE SCALE GENOMIC DNA]</scope>
    <source>
        <strain evidence="1 2">2789STDY5834961</strain>
    </source>
</reference>
<name>A0A173S8D4_9FIRM</name>
<dbReference type="RefSeq" id="WP_155515147.1">
    <property type="nucleotide sequence ID" value="NZ_CYXO01000004.1"/>
</dbReference>
<evidence type="ECO:0000313" key="1">
    <source>
        <dbReference type="EMBL" id="CUM86582.1"/>
    </source>
</evidence>
<gene>
    <name evidence="1" type="ORF">ERS852573_00886</name>
</gene>
<evidence type="ECO:0000313" key="2">
    <source>
        <dbReference type="Proteomes" id="UP000095597"/>
    </source>
</evidence>
<dbReference type="AlphaFoldDB" id="A0A173S8D4"/>
<accession>A0A173S8D4</accession>